<dbReference type="Gene3D" id="3.40.630.30">
    <property type="match status" value="1"/>
</dbReference>
<dbReference type="InterPro" id="IPR016181">
    <property type="entry name" value="Acyl_CoA_acyltransferase"/>
</dbReference>
<feature type="domain" description="N-acetyltransferase" evidence="1">
    <location>
        <begin position="16"/>
        <end position="177"/>
    </location>
</feature>
<dbReference type="SUPFAM" id="SSF55729">
    <property type="entry name" value="Acyl-CoA N-acyltransferases (Nat)"/>
    <property type="match status" value="1"/>
</dbReference>
<accession>A0ABX1W266</accession>
<comment type="caution">
    <text evidence="2">The sequence shown here is derived from an EMBL/GenBank/DDBJ whole genome shotgun (WGS) entry which is preliminary data.</text>
</comment>
<dbReference type="InterPro" id="IPR051531">
    <property type="entry name" value="N-acetyltransferase"/>
</dbReference>
<dbReference type="PANTHER" id="PTHR43792">
    <property type="entry name" value="GNAT FAMILY, PUTATIVE (AFU_ORTHOLOGUE AFUA_3G00765)-RELATED-RELATED"/>
    <property type="match status" value="1"/>
</dbReference>
<evidence type="ECO:0000259" key="1">
    <source>
        <dbReference type="PROSITE" id="PS51186"/>
    </source>
</evidence>
<name>A0ABX1W266_9SPHI</name>
<gene>
    <name evidence="2" type="ORF">HK413_09535</name>
</gene>
<dbReference type="PROSITE" id="PS51186">
    <property type="entry name" value="GNAT"/>
    <property type="match status" value="1"/>
</dbReference>
<organism evidence="2 3">
    <name type="scientific">Mucilaginibacter humi</name>
    <dbReference type="NCBI Taxonomy" id="2732510"/>
    <lineage>
        <taxon>Bacteria</taxon>
        <taxon>Pseudomonadati</taxon>
        <taxon>Bacteroidota</taxon>
        <taxon>Sphingobacteriia</taxon>
        <taxon>Sphingobacteriales</taxon>
        <taxon>Sphingobacteriaceae</taxon>
        <taxon>Mucilaginibacter</taxon>
    </lineage>
</organism>
<dbReference type="EMBL" id="JABFCR010000040">
    <property type="protein sequence ID" value="NNU34329.1"/>
    <property type="molecule type" value="Genomic_DNA"/>
</dbReference>
<dbReference type="Pfam" id="PF13302">
    <property type="entry name" value="Acetyltransf_3"/>
    <property type="match status" value="1"/>
</dbReference>
<dbReference type="PANTHER" id="PTHR43792:SF1">
    <property type="entry name" value="N-ACETYLTRANSFERASE DOMAIN-CONTAINING PROTEIN"/>
    <property type="match status" value="1"/>
</dbReference>
<keyword evidence="3" id="KW-1185">Reference proteome</keyword>
<reference evidence="2 3" key="1">
    <citation type="submission" date="2020-05" db="EMBL/GenBank/DDBJ databases">
        <authorList>
            <person name="Khan S.A."/>
            <person name="Jeon C.O."/>
            <person name="Chun B.H."/>
        </authorList>
    </citation>
    <scope>NUCLEOTIDE SEQUENCE [LARGE SCALE GENOMIC DNA]</scope>
    <source>
        <strain evidence="2 3">S1162</strain>
    </source>
</reference>
<sequence length="193" mass="21559">MKTDTASFPVIETDRLVLRSLNSDDADALLKLRSDELVNRYLDRPPTTTVADAQAFIDKIIKADATYWAISLKNPPGLIGTICLWNFNAEKNMAEMGYELMPNQQGQGVMNEAMQAVINYSFDKLQLRILAALTHPDNEASAKLLKRNGFEEDKGNEFVSKEDTDGLSAYVLKSQKASLFPLSKPLINFHGHH</sequence>
<protein>
    <submittedName>
        <fullName evidence="2">GNAT family N-acetyltransferase</fullName>
    </submittedName>
</protein>
<dbReference type="InterPro" id="IPR000182">
    <property type="entry name" value="GNAT_dom"/>
</dbReference>
<proteinExistence type="predicted"/>
<dbReference type="Proteomes" id="UP000566071">
    <property type="component" value="Unassembled WGS sequence"/>
</dbReference>
<evidence type="ECO:0000313" key="2">
    <source>
        <dbReference type="EMBL" id="NNU34329.1"/>
    </source>
</evidence>
<dbReference type="RefSeq" id="WP_175270010.1">
    <property type="nucleotide sequence ID" value="NZ_JABFCR010000040.1"/>
</dbReference>
<evidence type="ECO:0000313" key="3">
    <source>
        <dbReference type="Proteomes" id="UP000566071"/>
    </source>
</evidence>